<dbReference type="OrthoDB" id="64915at2759"/>
<protein>
    <recommendedName>
        <fullName evidence="6">Gfo/Idh/MocA-like oxidoreductase N-terminal domain-containing protein</fullName>
    </recommendedName>
</protein>
<evidence type="ECO:0000313" key="4">
    <source>
        <dbReference type="EMBL" id="PPR05202.1"/>
    </source>
</evidence>
<dbReference type="InterPro" id="IPR055080">
    <property type="entry name" value="Gal80p-like_C"/>
</dbReference>
<dbReference type="Gene3D" id="3.30.360.10">
    <property type="entry name" value="Dihydrodipicolinate Reductase, domain 2"/>
    <property type="match status" value="1"/>
</dbReference>
<dbReference type="InterPro" id="IPR036291">
    <property type="entry name" value="NAD(P)-bd_dom_sf"/>
</dbReference>
<dbReference type="InterPro" id="IPR000683">
    <property type="entry name" value="Gfo/Idh/MocA-like_OxRdtase_N"/>
</dbReference>
<feature type="domain" description="Gfo/Idh/MocA-like oxidoreductase N-terminal" evidence="2">
    <location>
        <begin position="6"/>
        <end position="136"/>
    </location>
</feature>
<dbReference type="Gene3D" id="3.40.50.720">
    <property type="entry name" value="NAD(P)-binding Rossmann-like Domain"/>
    <property type="match status" value="1"/>
</dbReference>
<keyword evidence="5" id="KW-1185">Reference proteome</keyword>
<dbReference type="GO" id="GO:0000166">
    <property type="term" value="F:nucleotide binding"/>
    <property type="evidence" value="ECO:0007669"/>
    <property type="project" value="InterPro"/>
</dbReference>
<accession>A0A409YQD1</accession>
<evidence type="ECO:0000259" key="2">
    <source>
        <dbReference type="Pfam" id="PF01408"/>
    </source>
</evidence>
<dbReference type="PANTHER" id="PTHR43818:SF11">
    <property type="entry name" value="BCDNA.GH03377"/>
    <property type="match status" value="1"/>
</dbReference>
<dbReference type="Pfam" id="PF22685">
    <property type="entry name" value="Gal80p_C-like"/>
    <property type="match status" value="1"/>
</dbReference>
<feature type="domain" description="Gal80p-like C-terminal" evidence="3">
    <location>
        <begin position="143"/>
        <end position="297"/>
    </location>
</feature>
<name>A0A409YQD1_9AGAR</name>
<sequence>MSSAPIKVGFVGLSANGWAATSLGPALLDPSLKGVYELKAVSTSNADSAAASAAKHSDLTGSSVKPYHGSTSAIAEDENVDLVAISVKAPLHRDAVLPVIQKGKNFFLEWPAGKSLQETEEIRAAAQKKGVKTFIGLQARVSPVVQKVKQLIDSDAIGKVQSSTFVAVVPSDIHMWSPTPNGSGHNRYALDASNAVTPLTVGVGHLLDPIIYTLGHLTTITAVSSQVHPILKLTDADGKETSETLQSQFDEHFTFGGQFPNGAHSSFTLRFGGKFFPGRKTVRWEIEGEKGHILLESENIFGAFINVTSPRLFLNGEEVAVLGVQSGASEAVGILVDQWKEYAKGEQEGKYATIDDAVILRRTLDAIAQSAREGKRVELDLKL</sequence>
<comment type="caution">
    <text evidence="4">The sequence shown here is derived from an EMBL/GenBank/DDBJ whole genome shotgun (WGS) entry which is preliminary data.</text>
</comment>
<evidence type="ECO:0000313" key="5">
    <source>
        <dbReference type="Proteomes" id="UP000284842"/>
    </source>
</evidence>
<dbReference type="SUPFAM" id="SSF55347">
    <property type="entry name" value="Glyceraldehyde-3-phosphate dehydrogenase-like, C-terminal domain"/>
    <property type="match status" value="1"/>
</dbReference>
<keyword evidence="1" id="KW-0560">Oxidoreductase</keyword>
<evidence type="ECO:0000256" key="1">
    <source>
        <dbReference type="ARBA" id="ARBA00023002"/>
    </source>
</evidence>
<dbReference type="AlphaFoldDB" id="A0A409YQD1"/>
<dbReference type="InParanoid" id="A0A409YQD1"/>
<dbReference type="SUPFAM" id="SSF51735">
    <property type="entry name" value="NAD(P)-binding Rossmann-fold domains"/>
    <property type="match status" value="1"/>
</dbReference>
<organism evidence="4 5">
    <name type="scientific">Panaeolus cyanescens</name>
    <dbReference type="NCBI Taxonomy" id="181874"/>
    <lineage>
        <taxon>Eukaryota</taxon>
        <taxon>Fungi</taxon>
        <taxon>Dikarya</taxon>
        <taxon>Basidiomycota</taxon>
        <taxon>Agaricomycotina</taxon>
        <taxon>Agaricomycetes</taxon>
        <taxon>Agaricomycetidae</taxon>
        <taxon>Agaricales</taxon>
        <taxon>Agaricineae</taxon>
        <taxon>Galeropsidaceae</taxon>
        <taxon>Panaeolus</taxon>
    </lineage>
</organism>
<evidence type="ECO:0008006" key="6">
    <source>
        <dbReference type="Google" id="ProtNLM"/>
    </source>
</evidence>
<dbReference type="Pfam" id="PF01408">
    <property type="entry name" value="GFO_IDH_MocA"/>
    <property type="match status" value="1"/>
</dbReference>
<dbReference type="PANTHER" id="PTHR43818">
    <property type="entry name" value="BCDNA.GH03377"/>
    <property type="match status" value="1"/>
</dbReference>
<dbReference type="FunCoup" id="A0A409YQD1">
    <property type="interactions" value="26"/>
</dbReference>
<reference evidence="4 5" key="1">
    <citation type="journal article" date="2018" name="Evol. Lett.">
        <title>Horizontal gene cluster transfer increased hallucinogenic mushroom diversity.</title>
        <authorList>
            <person name="Reynolds H.T."/>
            <person name="Vijayakumar V."/>
            <person name="Gluck-Thaler E."/>
            <person name="Korotkin H.B."/>
            <person name="Matheny P.B."/>
            <person name="Slot J.C."/>
        </authorList>
    </citation>
    <scope>NUCLEOTIDE SEQUENCE [LARGE SCALE GENOMIC DNA]</scope>
    <source>
        <strain evidence="4 5">2629</strain>
    </source>
</reference>
<dbReference type="STRING" id="181874.A0A409YQD1"/>
<proteinExistence type="predicted"/>
<gene>
    <name evidence="4" type="ORF">CVT24_010302</name>
</gene>
<dbReference type="GO" id="GO:0016491">
    <property type="term" value="F:oxidoreductase activity"/>
    <property type="evidence" value="ECO:0007669"/>
    <property type="project" value="UniProtKB-KW"/>
</dbReference>
<evidence type="ECO:0000259" key="3">
    <source>
        <dbReference type="Pfam" id="PF22685"/>
    </source>
</evidence>
<dbReference type="InterPro" id="IPR050463">
    <property type="entry name" value="Gfo/Idh/MocA_oxidrdct_glycsds"/>
</dbReference>
<dbReference type="EMBL" id="NHTK01000839">
    <property type="protein sequence ID" value="PPR05202.1"/>
    <property type="molecule type" value="Genomic_DNA"/>
</dbReference>
<dbReference type="Proteomes" id="UP000284842">
    <property type="component" value="Unassembled WGS sequence"/>
</dbReference>